<dbReference type="InterPro" id="IPR000073">
    <property type="entry name" value="AB_hydrolase_1"/>
</dbReference>
<dbReference type="GO" id="GO:0016020">
    <property type="term" value="C:membrane"/>
    <property type="evidence" value="ECO:0007669"/>
    <property type="project" value="TreeGrafter"/>
</dbReference>
<dbReference type="EMBL" id="JFHK01000002">
    <property type="protein sequence ID" value="OAA31813.1"/>
    <property type="molecule type" value="Genomic_DNA"/>
</dbReference>
<feature type="domain" description="AB hydrolase-1" evidence="1">
    <location>
        <begin position="22"/>
        <end position="252"/>
    </location>
</feature>
<dbReference type="PANTHER" id="PTHR43798">
    <property type="entry name" value="MONOACYLGLYCEROL LIPASE"/>
    <property type="match status" value="1"/>
</dbReference>
<evidence type="ECO:0000259" key="1">
    <source>
        <dbReference type="Pfam" id="PF00561"/>
    </source>
</evidence>
<organism evidence="2 3">
    <name type="scientific">Kosmotoga arenicorallina S304</name>
    <dbReference type="NCBI Taxonomy" id="1453497"/>
    <lineage>
        <taxon>Bacteria</taxon>
        <taxon>Thermotogati</taxon>
        <taxon>Thermotogota</taxon>
        <taxon>Thermotogae</taxon>
        <taxon>Kosmotogales</taxon>
        <taxon>Kosmotogaceae</taxon>
        <taxon>Kosmotoga</taxon>
    </lineage>
</organism>
<sequence>MAYFKRGNVELYYELHGEKTKPVVVLLNGIMMSTLSWHGHLPDLTRFFQVLLMDFRDQGKSSRMSQNYDISIHAEDLNALLDHLNIDKINVVGLSYGGQVAQLFALMNPQRVNALVLSNTPARISPYLQELGEAWKEAARLYDGEKFFSLAIPFIYSDTFYNNNLKWLKKRQEAFKTLLDKDWFNGFIRLASSNLSFNTLDELSGIKSPTLLVMADRDIITPINEMELIKEKIPNSECLIIHDAGHAAFLEKQGEFLAAVMGFLLRYN</sequence>
<keyword evidence="3" id="KW-1185">Reference proteome</keyword>
<dbReference type="PRINTS" id="PR00111">
    <property type="entry name" value="ABHYDROLASE"/>
</dbReference>
<name>A0A182C7X3_9BACT</name>
<dbReference type="GO" id="GO:0016787">
    <property type="term" value="F:hydrolase activity"/>
    <property type="evidence" value="ECO:0007669"/>
    <property type="project" value="UniProtKB-KW"/>
</dbReference>
<dbReference type="Gene3D" id="3.40.50.1820">
    <property type="entry name" value="alpha/beta hydrolase"/>
    <property type="match status" value="1"/>
</dbReference>
<accession>A0A182C7X3</accession>
<dbReference type="RefSeq" id="WP_068345429.1">
    <property type="nucleotide sequence ID" value="NZ_JFHK01000002.1"/>
</dbReference>
<dbReference type="Pfam" id="PF00561">
    <property type="entry name" value="Abhydrolase_1"/>
    <property type="match status" value="1"/>
</dbReference>
<keyword evidence="2" id="KW-0378">Hydrolase</keyword>
<dbReference type="SUPFAM" id="SSF53474">
    <property type="entry name" value="alpha/beta-Hydrolases"/>
    <property type="match status" value="1"/>
</dbReference>
<dbReference type="InterPro" id="IPR029058">
    <property type="entry name" value="AB_hydrolase_fold"/>
</dbReference>
<proteinExistence type="predicted"/>
<dbReference type="InterPro" id="IPR050266">
    <property type="entry name" value="AB_hydrolase_sf"/>
</dbReference>
<evidence type="ECO:0000313" key="2">
    <source>
        <dbReference type="EMBL" id="OAA31813.1"/>
    </source>
</evidence>
<dbReference type="PATRIC" id="fig|1453497.3.peg.597"/>
<dbReference type="AlphaFoldDB" id="A0A182C7X3"/>
<dbReference type="Proteomes" id="UP000077339">
    <property type="component" value="Unassembled WGS sequence"/>
</dbReference>
<dbReference type="OrthoDB" id="53505at2"/>
<evidence type="ECO:0000313" key="3">
    <source>
        <dbReference type="Proteomes" id="UP000077339"/>
    </source>
</evidence>
<reference evidence="2 3" key="1">
    <citation type="submission" date="2014-02" db="EMBL/GenBank/DDBJ databases">
        <title>Kosmotoga genome sequencing.</title>
        <authorList>
            <person name="Pollo S.M."/>
            <person name="Charchuk R."/>
            <person name="Nesbo C.L."/>
        </authorList>
    </citation>
    <scope>NUCLEOTIDE SEQUENCE [LARGE SCALE GENOMIC DNA]</scope>
    <source>
        <strain evidence="2 3">S304</strain>
    </source>
</reference>
<protein>
    <submittedName>
        <fullName evidence="2">Alpha/beta hydrolase</fullName>
    </submittedName>
</protein>
<gene>
    <name evidence="2" type="ORF">AT15_03005</name>
</gene>
<comment type="caution">
    <text evidence="2">The sequence shown here is derived from an EMBL/GenBank/DDBJ whole genome shotgun (WGS) entry which is preliminary data.</text>
</comment>
<dbReference type="PANTHER" id="PTHR43798:SF33">
    <property type="entry name" value="HYDROLASE, PUTATIVE (AFU_ORTHOLOGUE AFUA_2G14860)-RELATED"/>
    <property type="match status" value="1"/>
</dbReference>
<dbReference type="STRING" id="1453497.AT15_03005"/>